<accession>M1YQJ2</accession>
<evidence type="ECO:0000313" key="3">
    <source>
        <dbReference type="Proteomes" id="UP000245423"/>
    </source>
</evidence>
<proteinExistence type="predicted"/>
<dbReference type="OrthoDB" id="9761531at2"/>
<protein>
    <submittedName>
        <fullName evidence="2">Zinc metallohydrolase</fullName>
    </submittedName>
</protein>
<name>M1YQJ2_9FIRM</name>
<keyword evidence="2" id="KW-0378">Hydrolase</keyword>
<dbReference type="CDD" id="cd07725">
    <property type="entry name" value="TTHA1429-like_MBL-fold"/>
    <property type="match status" value="1"/>
</dbReference>
<dbReference type="RefSeq" id="WP_005582378.1">
    <property type="nucleotide sequence ID" value="NZ_LT669839.1"/>
</dbReference>
<dbReference type="Proteomes" id="UP000245423">
    <property type="component" value="Chromosome 1"/>
</dbReference>
<reference evidence="2 3" key="1">
    <citation type="submission" date="2016-11" db="EMBL/GenBank/DDBJ databases">
        <authorList>
            <person name="Manzoor S."/>
        </authorList>
    </citation>
    <scope>NUCLEOTIDE SEQUENCE [LARGE SCALE GENOMIC DNA]</scope>
    <source>
        <strain evidence="2">Clostridium ultunense strain Esp</strain>
    </source>
</reference>
<feature type="domain" description="Metallo-beta-lactamase" evidence="1">
    <location>
        <begin position="23"/>
        <end position="229"/>
    </location>
</feature>
<dbReference type="PANTHER" id="PTHR23131">
    <property type="entry name" value="ENDORIBONUCLEASE LACTB2"/>
    <property type="match status" value="1"/>
</dbReference>
<dbReference type="InterPro" id="IPR036388">
    <property type="entry name" value="WH-like_DNA-bd_sf"/>
</dbReference>
<sequence>MTLEIYPNIYLLEIPLPNNPLRALNSYIVKSYEKNLIIDTGFNRIECEKALMKGLKDLNISFGSTYLFVTHLHSDHSGLAGALNRMGIKIYTGKTDGNMVNQMGTEKYWRRFDEFKMLFDLEKDNISFNDHPGYKYSPKKPIEFTPLNEGDILTIGNYNFEVVFIPGHTPGHLGLYEREHKLFFCGDHILDSITPNISFWGFDEDILGIYFNSLNKVYNYDIDFVFPSHRNIIKNHKKRIDELLDHHSKRLDEIKGIIKNDKLSVRDIASKMHWDLKYDNWETFPSPQKWFASGEAMSHLEHLVYTGEVEKSMENGILYYKSKY</sequence>
<gene>
    <name evidence="2" type="ORF">CUESP1_0434</name>
</gene>
<dbReference type="SMART" id="SM00849">
    <property type="entry name" value="Lactamase_B"/>
    <property type="match status" value="1"/>
</dbReference>
<dbReference type="InterPro" id="IPR036866">
    <property type="entry name" value="RibonucZ/Hydroxyglut_hydro"/>
</dbReference>
<dbReference type="PANTHER" id="PTHR23131:SF4">
    <property type="entry name" value="METALLO-BETA-LACTAMASE SUPERFAMILY POTEIN"/>
    <property type="match status" value="1"/>
</dbReference>
<dbReference type="InterPro" id="IPR001279">
    <property type="entry name" value="Metallo-B-lactamas"/>
</dbReference>
<evidence type="ECO:0000259" key="1">
    <source>
        <dbReference type="SMART" id="SM00849"/>
    </source>
</evidence>
<dbReference type="AlphaFoldDB" id="M1YQJ2"/>
<dbReference type="GO" id="GO:0016787">
    <property type="term" value="F:hydrolase activity"/>
    <property type="evidence" value="ECO:0007669"/>
    <property type="project" value="UniProtKB-KW"/>
</dbReference>
<keyword evidence="3" id="KW-1185">Reference proteome</keyword>
<dbReference type="Gene3D" id="1.10.10.10">
    <property type="entry name" value="Winged helix-like DNA-binding domain superfamily/Winged helix DNA-binding domain"/>
    <property type="match status" value="1"/>
</dbReference>
<organism evidence="2 3">
    <name type="scientific">[Clostridium] ultunense Esp</name>
    <dbReference type="NCBI Taxonomy" id="1288971"/>
    <lineage>
        <taxon>Bacteria</taxon>
        <taxon>Bacillati</taxon>
        <taxon>Bacillota</taxon>
        <taxon>Tissierellia</taxon>
        <taxon>Tissierellales</taxon>
        <taxon>Tepidimicrobiaceae</taxon>
        <taxon>Schnuerera</taxon>
    </lineage>
</organism>
<dbReference type="HOGENOM" id="CLU_048478_0_0_9"/>
<dbReference type="Gene3D" id="3.60.15.10">
    <property type="entry name" value="Ribonuclease Z/Hydroxyacylglutathione hydrolase-like"/>
    <property type="match status" value="1"/>
</dbReference>
<dbReference type="InterPro" id="IPR050662">
    <property type="entry name" value="Sec-metab_biosynth-thioest"/>
</dbReference>
<dbReference type="EMBL" id="LT669839">
    <property type="protein sequence ID" value="SHD75823.1"/>
    <property type="molecule type" value="Genomic_DNA"/>
</dbReference>
<dbReference type="SUPFAM" id="SSF56281">
    <property type="entry name" value="Metallo-hydrolase/oxidoreductase"/>
    <property type="match status" value="1"/>
</dbReference>
<evidence type="ECO:0000313" key="2">
    <source>
        <dbReference type="EMBL" id="SHD75823.1"/>
    </source>
</evidence>
<dbReference type="Pfam" id="PF00753">
    <property type="entry name" value="Lactamase_B"/>
    <property type="match status" value="1"/>
</dbReference>